<gene>
    <name evidence="2" type="ORF">PHPALM_36380</name>
</gene>
<reference evidence="2 3" key="1">
    <citation type="journal article" date="2017" name="Genome Biol. Evol.">
        <title>Phytophthora megakarya and P. palmivora, closely related causal agents of cacao black pod rot, underwent increases in genome sizes and gene numbers by different mechanisms.</title>
        <authorList>
            <person name="Ali S.S."/>
            <person name="Shao J."/>
            <person name="Lary D.J."/>
            <person name="Kronmiller B."/>
            <person name="Shen D."/>
            <person name="Strem M.D."/>
            <person name="Amoako-Attah I."/>
            <person name="Akrofi A.Y."/>
            <person name="Begoude B.A."/>
            <person name="Ten Hoopen G.M."/>
            <person name="Coulibaly K."/>
            <person name="Kebe B.I."/>
            <person name="Melnick R.L."/>
            <person name="Guiltinan M.J."/>
            <person name="Tyler B.M."/>
            <person name="Meinhardt L.W."/>
            <person name="Bailey B.A."/>
        </authorList>
    </citation>
    <scope>NUCLEOTIDE SEQUENCE [LARGE SCALE GENOMIC DNA]</scope>
    <source>
        <strain evidence="3">sbr112.9</strain>
    </source>
</reference>
<proteinExistence type="predicted"/>
<keyword evidence="3" id="KW-1185">Reference proteome</keyword>
<sequence>MSSKNFTDRRDTLSRGQLSRDAEWYDSEDSGGYSTYVTEATRLGPRGTRLDHSEDRLRDEIAGIPRENDSSMVLAPHAGAWATRLTFVGDVESSANKSTKSANVNSSAATRSWLPSSRITLINPKSQKNCKISTRRSAETVVEANFVFAFVGKAGWPEGSVGADEGMCDSDGNERESEESDEDDSVKFDRRVRMRAIVMGAVNDRRVKILLDTGANVSASASRDQQIDIQGIGKDKVSTTHNA</sequence>
<feature type="compositionally biased region" description="Basic and acidic residues" evidence="1">
    <location>
        <begin position="1"/>
        <end position="23"/>
    </location>
</feature>
<evidence type="ECO:0008006" key="4">
    <source>
        <dbReference type="Google" id="ProtNLM"/>
    </source>
</evidence>
<feature type="region of interest" description="Disordered" evidence="1">
    <location>
        <begin position="1"/>
        <end position="52"/>
    </location>
</feature>
<dbReference type="OrthoDB" id="122592at2759"/>
<dbReference type="Proteomes" id="UP000237271">
    <property type="component" value="Unassembled WGS sequence"/>
</dbReference>
<dbReference type="EMBL" id="NCKW01020131">
    <property type="protein sequence ID" value="POM58914.1"/>
    <property type="molecule type" value="Genomic_DNA"/>
</dbReference>
<name>A0A2P4X052_9STRA</name>
<evidence type="ECO:0000313" key="3">
    <source>
        <dbReference type="Proteomes" id="UP000237271"/>
    </source>
</evidence>
<protein>
    <recommendedName>
        <fullName evidence="4">Peptidase A2 domain-containing protein</fullName>
    </recommendedName>
</protein>
<organism evidence="2 3">
    <name type="scientific">Phytophthora palmivora</name>
    <dbReference type="NCBI Taxonomy" id="4796"/>
    <lineage>
        <taxon>Eukaryota</taxon>
        <taxon>Sar</taxon>
        <taxon>Stramenopiles</taxon>
        <taxon>Oomycota</taxon>
        <taxon>Peronosporomycetes</taxon>
        <taxon>Peronosporales</taxon>
        <taxon>Peronosporaceae</taxon>
        <taxon>Phytophthora</taxon>
    </lineage>
</organism>
<comment type="caution">
    <text evidence="2">The sequence shown here is derived from an EMBL/GenBank/DDBJ whole genome shotgun (WGS) entry which is preliminary data.</text>
</comment>
<dbReference type="AlphaFoldDB" id="A0A2P4X052"/>
<evidence type="ECO:0000313" key="2">
    <source>
        <dbReference type="EMBL" id="POM58914.1"/>
    </source>
</evidence>
<accession>A0A2P4X052</accession>
<evidence type="ECO:0000256" key="1">
    <source>
        <dbReference type="SAM" id="MobiDB-lite"/>
    </source>
</evidence>
<feature type="region of interest" description="Disordered" evidence="1">
    <location>
        <begin position="161"/>
        <end position="187"/>
    </location>
</feature>